<name>A0ABV0XXW9_9TELE</name>
<gene>
    <name evidence="1" type="ORF">AMECASPLE_001151</name>
</gene>
<dbReference type="EMBL" id="JAHRIP010018846">
    <property type="protein sequence ID" value="MEQ2286305.1"/>
    <property type="molecule type" value="Genomic_DNA"/>
</dbReference>
<reference evidence="1 2" key="1">
    <citation type="submission" date="2021-06" db="EMBL/GenBank/DDBJ databases">
        <authorList>
            <person name="Palmer J.M."/>
        </authorList>
    </citation>
    <scope>NUCLEOTIDE SEQUENCE [LARGE SCALE GENOMIC DNA]</scope>
    <source>
        <strain evidence="1 2">AS_MEX2019</strain>
        <tissue evidence="1">Muscle</tissue>
    </source>
</reference>
<accession>A0ABV0XXW9</accession>
<proteinExistence type="predicted"/>
<evidence type="ECO:0000313" key="2">
    <source>
        <dbReference type="Proteomes" id="UP001469553"/>
    </source>
</evidence>
<keyword evidence="2" id="KW-1185">Reference proteome</keyword>
<organism evidence="1 2">
    <name type="scientific">Ameca splendens</name>
    <dbReference type="NCBI Taxonomy" id="208324"/>
    <lineage>
        <taxon>Eukaryota</taxon>
        <taxon>Metazoa</taxon>
        <taxon>Chordata</taxon>
        <taxon>Craniata</taxon>
        <taxon>Vertebrata</taxon>
        <taxon>Euteleostomi</taxon>
        <taxon>Actinopterygii</taxon>
        <taxon>Neopterygii</taxon>
        <taxon>Teleostei</taxon>
        <taxon>Neoteleostei</taxon>
        <taxon>Acanthomorphata</taxon>
        <taxon>Ovalentaria</taxon>
        <taxon>Atherinomorphae</taxon>
        <taxon>Cyprinodontiformes</taxon>
        <taxon>Goodeidae</taxon>
        <taxon>Ameca</taxon>
    </lineage>
</organism>
<dbReference type="Proteomes" id="UP001469553">
    <property type="component" value="Unassembled WGS sequence"/>
</dbReference>
<evidence type="ECO:0000313" key="1">
    <source>
        <dbReference type="EMBL" id="MEQ2286305.1"/>
    </source>
</evidence>
<sequence>MSHCYVCPPELCQTEENTHTSKFTGANTQRPLNLIPSMVVCPSLMFRGQGRDVHPQLLVSQRQTQELRLDNQLQTSMSFSVISGLTFFKRQVHRLVVGQLM</sequence>
<comment type="caution">
    <text evidence="1">The sequence shown here is derived from an EMBL/GenBank/DDBJ whole genome shotgun (WGS) entry which is preliminary data.</text>
</comment>
<protein>
    <submittedName>
        <fullName evidence="1">Uncharacterized protein</fullName>
    </submittedName>
</protein>